<dbReference type="PANTHER" id="PTHR34982:SF1">
    <property type="entry name" value="FLAGELLAR ASSEMBLY PROTEIN FLIH"/>
    <property type="match status" value="1"/>
</dbReference>
<evidence type="ECO:0000256" key="6">
    <source>
        <dbReference type="ARBA" id="ARBA00023225"/>
    </source>
</evidence>
<sequence length="281" mass="30944">MSKVIKSGHLKLESPRLISHTCSHPEETAAINGEAALELAASRADETNAAAGGETSGAVDLQEVTRQAEEIIRETEEMVKELLETARQEAEKIVKKAKEEAENLVKEGQEKFKEIREQGYNEGWQVGHAEGTKKAEEEMKGTLLAAQKTLEDAIEEREKIILGAEDEIIQLAVAIAKKIIGHEISTNQDLIVGMVQKALEKVRDREEISLRVNPQNLEQVLNNQEQIISSAKGIKKMKVLADPDILPGGCVIETSNGTVDARVERQLREIEQSLLEVNSNG</sequence>
<keyword evidence="5" id="KW-0653">Protein transport</keyword>
<comment type="similarity">
    <text evidence="2">Belongs to the FliH family.</text>
</comment>
<feature type="coiled-coil region" evidence="7">
    <location>
        <begin position="58"/>
        <end position="118"/>
    </location>
</feature>
<dbReference type="EMBL" id="CP002028">
    <property type="protein sequence ID" value="ADG82393.1"/>
    <property type="molecule type" value="Genomic_DNA"/>
</dbReference>
<name>D5XFH2_THEPJ</name>
<protein>
    <submittedName>
        <fullName evidence="9">Flagellar assembly protein FliH/Type III secretion system HrpE</fullName>
    </submittedName>
</protein>
<dbReference type="InterPro" id="IPR051472">
    <property type="entry name" value="T3SS_Stator/FliH"/>
</dbReference>
<feature type="domain" description="Flagellar assembly protein FliH/Type III secretion system HrpE" evidence="8">
    <location>
        <begin position="148"/>
        <end position="269"/>
    </location>
</feature>
<evidence type="ECO:0000313" key="9">
    <source>
        <dbReference type="EMBL" id="ADG82393.1"/>
    </source>
</evidence>
<comment type="function">
    <text evidence="1">Needed for flagellar regrowth and assembly.</text>
</comment>
<dbReference type="KEGG" id="tjr:TherJR_1540"/>
<keyword evidence="9" id="KW-0282">Flagellum</keyword>
<dbReference type="HOGENOM" id="CLU_062625_1_0_9"/>
<evidence type="ECO:0000256" key="5">
    <source>
        <dbReference type="ARBA" id="ARBA00022927"/>
    </source>
</evidence>
<dbReference type="AlphaFoldDB" id="D5XFH2"/>
<keyword evidence="4" id="KW-1005">Bacterial flagellum biogenesis</keyword>
<evidence type="ECO:0000256" key="2">
    <source>
        <dbReference type="ARBA" id="ARBA00006602"/>
    </source>
</evidence>
<dbReference type="Pfam" id="PF02108">
    <property type="entry name" value="FliH"/>
    <property type="match status" value="1"/>
</dbReference>
<dbReference type="GO" id="GO:0044781">
    <property type="term" value="P:bacterial-type flagellum organization"/>
    <property type="evidence" value="ECO:0007669"/>
    <property type="project" value="UniProtKB-KW"/>
</dbReference>
<keyword evidence="3" id="KW-0813">Transport</keyword>
<evidence type="ECO:0000313" key="10">
    <source>
        <dbReference type="Proteomes" id="UP000002377"/>
    </source>
</evidence>
<keyword evidence="9" id="KW-0969">Cilium</keyword>
<evidence type="ECO:0000256" key="1">
    <source>
        <dbReference type="ARBA" id="ARBA00003041"/>
    </source>
</evidence>
<accession>D5XFH2</accession>
<dbReference type="GO" id="GO:0015031">
    <property type="term" value="P:protein transport"/>
    <property type="evidence" value="ECO:0007669"/>
    <property type="project" value="UniProtKB-KW"/>
</dbReference>
<keyword evidence="10" id="KW-1185">Reference proteome</keyword>
<keyword evidence="6" id="KW-1006">Bacterial flagellum protein export</keyword>
<dbReference type="Proteomes" id="UP000002377">
    <property type="component" value="Chromosome"/>
</dbReference>
<dbReference type="SUPFAM" id="SSF160527">
    <property type="entry name" value="V-type ATPase subunit E-like"/>
    <property type="match status" value="1"/>
</dbReference>
<evidence type="ECO:0000256" key="3">
    <source>
        <dbReference type="ARBA" id="ARBA00022448"/>
    </source>
</evidence>
<dbReference type="Gene3D" id="1.20.5.2950">
    <property type="match status" value="1"/>
</dbReference>
<dbReference type="InterPro" id="IPR018035">
    <property type="entry name" value="Flagellar_FliH/T3SS_HrpE"/>
</dbReference>
<dbReference type="STRING" id="635013.TherJR_1540"/>
<dbReference type="eggNOG" id="COG1317">
    <property type="taxonomic scope" value="Bacteria"/>
</dbReference>
<dbReference type="PANTHER" id="PTHR34982">
    <property type="entry name" value="YOP PROTEINS TRANSLOCATION PROTEIN L"/>
    <property type="match status" value="1"/>
</dbReference>
<evidence type="ECO:0000256" key="4">
    <source>
        <dbReference type="ARBA" id="ARBA00022795"/>
    </source>
</evidence>
<organism evidence="9 10">
    <name type="scientific">Thermincola potens (strain JR)</name>
    <dbReference type="NCBI Taxonomy" id="635013"/>
    <lineage>
        <taxon>Bacteria</taxon>
        <taxon>Bacillati</taxon>
        <taxon>Bacillota</taxon>
        <taxon>Clostridia</taxon>
        <taxon>Eubacteriales</taxon>
        <taxon>Thermincolaceae</taxon>
        <taxon>Thermincola</taxon>
    </lineage>
</organism>
<keyword evidence="7" id="KW-0175">Coiled coil</keyword>
<evidence type="ECO:0000256" key="7">
    <source>
        <dbReference type="SAM" id="Coils"/>
    </source>
</evidence>
<keyword evidence="9" id="KW-0966">Cell projection</keyword>
<evidence type="ECO:0000259" key="8">
    <source>
        <dbReference type="Pfam" id="PF02108"/>
    </source>
</evidence>
<reference evidence="9 10" key="1">
    <citation type="submission" date="2010-05" db="EMBL/GenBank/DDBJ databases">
        <title>Complete sequence of Thermincola sp. JR.</title>
        <authorList>
            <consortium name="US DOE Joint Genome Institute"/>
            <person name="Lucas S."/>
            <person name="Copeland A."/>
            <person name="Lapidus A."/>
            <person name="Cheng J.-F."/>
            <person name="Bruce D."/>
            <person name="Goodwin L."/>
            <person name="Pitluck S."/>
            <person name="Chertkov O."/>
            <person name="Detter J.C."/>
            <person name="Han C."/>
            <person name="Tapia R."/>
            <person name="Land M."/>
            <person name="Hauser L."/>
            <person name="Kyrpides N."/>
            <person name="Mikhailova N."/>
            <person name="Hazen T.C."/>
            <person name="Woyke T."/>
        </authorList>
    </citation>
    <scope>NUCLEOTIDE SEQUENCE [LARGE SCALE GENOMIC DNA]</scope>
    <source>
        <strain evidence="9 10">JR</strain>
    </source>
</reference>
<proteinExistence type="inferred from homology"/>
<dbReference type="GO" id="GO:0005829">
    <property type="term" value="C:cytosol"/>
    <property type="evidence" value="ECO:0007669"/>
    <property type="project" value="TreeGrafter"/>
</dbReference>
<dbReference type="OrthoDB" id="2375163at2"/>
<gene>
    <name evidence="9" type="ordered locus">TherJR_1540</name>
</gene>